<keyword evidence="2 6" id="KW-0812">Transmembrane</keyword>
<evidence type="ECO:0000256" key="6">
    <source>
        <dbReference type="SAM" id="Phobius"/>
    </source>
</evidence>
<feature type="region of interest" description="Disordered" evidence="5">
    <location>
        <begin position="56"/>
        <end position="82"/>
    </location>
</feature>
<keyword evidence="8" id="KW-1185">Reference proteome</keyword>
<feature type="compositionally biased region" description="Low complexity" evidence="5">
    <location>
        <begin position="10"/>
        <end position="25"/>
    </location>
</feature>
<evidence type="ECO:0000256" key="4">
    <source>
        <dbReference type="ARBA" id="ARBA00023136"/>
    </source>
</evidence>
<feature type="region of interest" description="Disordered" evidence="5">
    <location>
        <begin position="1"/>
        <end position="41"/>
    </location>
</feature>
<feature type="compositionally biased region" description="Low complexity" evidence="5">
    <location>
        <begin position="301"/>
        <end position="314"/>
    </location>
</feature>
<feature type="region of interest" description="Disordered" evidence="5">
    <location>
        <begin position="267"/>
        <end position="314"/>
    </location>
</feature>
<protein>
    <recommendedName>
        <fullName evidence="9">DUF726 domain-containing protein</fullName>
    </recommendedName>
</protein>
<evidence type="ECO:0008006" key="9">
    <source>
        <dbReference type="Google" id="ProtNLM"/>
    </source>
</evidence>
<evidence type="ECO:0000256" key="1">
    <source>
        <dbReference type="ARBA" id="ARBA00004141"/>
    </source>
</evidence>
<evidence type="ECO:0000313" key="8">
    <source>
        <dbReference type="Proteomes" id="UP001295423"/>
    </source>
</evidence>
<dbReference type="Proteomes" id="UP001295423">
    <property type="component" value="Unassembled WGS sequence"/>
</dbReference>
<keyword evidence="4 6" id="KW-0472">Membrane</keyword>
<keyword evidence="3 6" id="KW-1133">Transmembrane helix</keyword>
<proteinExistence type="predicted"/>
<comment type="subcellular location">
    <subcellularLocation>
        <location evidence="1">Membrane</location>
        <topology evidence="1">Multi-pass membrane protein</topology>
    </subcellularLocation>
</comment>
<dbReference type="InterPro" id="IPR007941">
    <property type="entry name" value="DUF726"/>
</dbReference>
<reference evidence="7" key="1">
    <citation type="submission" date="2023-08" db="EMBL/GenBank/DDBJ databases">
        <authorList>
            <person name="Audoor S."/>
            <person name="Bilcke G."/>
        </authorList>
    </citation>
    <scope>NUCLEOTIDE SEQUENCE</scope>
</reference>
<feature type="compositionally biased region" description="Polar residues" evidence="5">
    <location>
        <begin position="171"/>
        <end position="205"/>
    </location>
</feature>
<dbReference type="PANTHER" id="PTHR17920:SF3">
    <property type="entry name" value="TRANSMEMBRANE AND COILED-COIL DOMAIN-CONTAINING PROTEIN 4"/>
    <property type="match status" value="1"/>
</dbReference>
<feature type="compositionally biased region" description="Polar residues" evidence="5">
    <location>
        <begin position="718"/>
        <end position="732"/>
    </location>
</feature>
<evidence type="ECO:0000256" key="5">
    <source>
        <dbReference type="SAM" id="MobiDB-lite"/>
    </source>
</evidence>
<evidence type="ECO:0000313" key="7">
    <source>
        <dbReference type="EMBL" id="CAJ1930308.1"/>
    </source>
</evidence>
<dbReference type="EMBL" id="CAKOGP040000113">
    <property type="protein sequence ID" value="CAJ1930308.1"/>
    <property type="molecule type" value="Genomic_DNA"/>
</dbReference>
<name>A0AAD2CIP7_9STRA</name>
<dbReference type="AlphaFoldDB" id="A0AAD2CIP7"/>
<dbReference type="Pfam" id="PF05277">
    <property type="entry name" value="DUF726"/>
    <property type="match status" value="3"/>
</dbReference>
<evidence type="ECO:0000256" key="2">
    <source>
        <dbReference type="ARBA" id="ARBA00022692"/>
    </source>
</evidence>
<feature type="transmembrane region" description="Helical" evidence="6">
    <location>
        <begin position="505"/>
        <end position="532"/>
    </location>
</feature>
<feature type="compositionally biased region" description="Basic and acidic residues" evidence="5">
    <location>
        <begin position="681"/>
        <end position="709"/>
    </location>
</feature>
<dbReference type="PANTHER" id="PTHR17920">
    <property type="entry name" value="TRANSMEMBRANE AND COILED-COIL DOMAIN-CONTAINING PROTEIN 4 TMCO4"/>
    <property type="match status" value="1"/>
</dbReference>
<evidence type="ECO:0000256" key="3">
    <source>
        <dbReference type="ARBA" id="ARBA00022989"/>
    </source>
</evidence>
<accession>A0AAD2CIP7</accession>
<feature type="region of interest" description="Disordered" evidence="5">
    <location>
        <begin position="680"/>
        <end position="751"/>
    </location>
</feature>
<dbReference type="GO" id="GO:0016020">
    <property type="term" value="C:membrane"/>
    <property type="evidence" value="ECO:0007669"/>
    <property type="project" value="UniProtKB-SubCell"/>
</dbReference>
<feature type="transmembrane region" description="Helical" evidence="6">
    <location>
        <begin position="472"/>
        <end position="499"/>
    </location>
</feature>
<gene>
    <name evidence="7" type="ORF">CYCCA115_LOCUS1897</name>
</gene>
<comment type="caution">
    <text evidence="7">The sequence shown here is derived from an EMBL/GenBank/DDBJ whole genome shotgun (WGS) entry which is preliminary data.</text>
</comment>
<sequence length="1059" mass="116099">MEWNEPNGPVSRGVGSSTSSSTAARLGPRHEEGTGRQFGSPAAYLIQSAARSMLDEATPDTAVSGVSDDECDSDSIVDGKYGSLRSVDSSTLSSLQHRTDQPAIPNEQDRKRFIGCLAAILASSYDYDEPDDAASVIDLGSDNFAYLEYSGESLYDIEDDDGEKSELGKPRQSTGLNTKSHSFDSIQTQGSTDSLGLTRHSTSEINSRHHNRGRSASERAKLATQRHRKRRYGVLCDLLVASSDLLLLDKSVARGFLPMLGRVLVPRNKAGSSDTSSRPPLHGKKVAPQTSAGSSREEPSSRTQNSSQQSSQFGSDCQSSLKEFIPEEVDRGDILRPFLESLTPGSGFRCLSLLILQHLLSSEVGYDSRIRHVLKKVGVLVLNHDMERDPVERGLLPGKGEPDSDAYAELSSHAARKFESLEHSIARRLIRLSESNKQRKSKGSNVMVDKGKNNDSGITREMIVRGVKIGSAGIVAGTLFALTGGLAAPGIAAGVAAVAGSTAVASAAVGLLSSTAVVTTIFGVGGGSLAAFKMQRRTQGLTEFEIRKETHPSEDSNNTDIEAELFSTICISGWLRDKYDFQRPWGIHPTNPSLFNRLELLQRFYSIHSPEHVPKCEKILASWEGEERELWAILHEKYGCTPDHLFPLDDGTRIRGALSLDQEEILDQIFVELGYNSAAPKQERPGAKEPTPFERMKEGWSNRHQERGKPKSRVRNADQAQSSYHRYNSTQGPAGDKPDGSNDVDQVDNQPPKHLATVWDYSSMYGGELYTVRWESQLLQTLCDCVVDMAVDVVTGATRQILKQTVLHTLLAAVIWPSYLLSAANVIDGDWTLAVERADQAGRELARSLLFSRAGRRPVVLIGFSFGARVIYSCLKELFRLQEDWEDYQELKQGKADSNNREDALRLAKLHRKFDGMREPASVVEDAIMMGLPNHLSLSSWRGCRQVVAGRLVNCYSTKDLILSLMFQAKRSSLGTFNPAEGVASILKPVCGTCPVPLSGVENIDISDLVSGHEDYCLVTGRILERVRHGQPLKHVPSTDPSTEFNGDAQQLKAKKISF</sequence>
<organism evidence="7 8">
    <name type="scientific">Cylindrotheca closterium</name>
    <dbReference type="NCBI Taxonomy" id="2856"/>
    <lineage>
        <taxon>Eukaryota</taxon>
        <taxon>Sar</taxon>
        <taxon>Stramenopiles</taxon>
        <taxon>Ochrophyta</taxon>
        <taxon>Bacillariophyta</taxon>
        <taxon>Bacillariophyceae</taxon>
        <taxon>Bacillariophycidae</taxon>
        <taxon>Bacillariales</taxon>
        <taxon>Bacillariaceae</taxon>
        <taxon>Cylindrotheca</taxon>
    </lineage>
</organism>
<feature type="region of interest" description="Disordered" evidence="5">
    <location>
        <begin position="157"/>
        <end position="225"/>
    </location>
</feature>